<dbReference type="PANTHER" id="PTHR39327:SF1">
    <property type="entry name" value="BLR5470 PROTEIN"/>
    <property type="match status" value="1"/>
</dbReference>
<evidence type="ECO:0000313" key="3">
    <source>
        <dbReference type="Proteomes" id="UP001142648"/>
    </source>
</evidence>
<accession>A0A9X2W1N4</accession>
<reference evidence="2" key="1">
    <citation type="submission" date="2022-09" db="EMBL/GenBank/DDBJ databases">
        <title>The genome sequence of Tsuneonella sp. YG55.</title>
        <authorList>
            <person name="Liu Y."/>
        </authorList>
    </citation>
    <scope>NUCLEOTIDE SEQUENCE</scope>
    <source>
        <strain evidence="2">YG55</strain>
    </source>
</reference>
<dbReference type="PANTHER" id="PTHR39327">
    <property type="match status" value="1"/>
</dbReference>
<keyword evidence="3" id="KW-1185">Reference proteome</keyword>
<protein>
    <submittedName>
        <fullName evidence="2">Transglutaminase-like cysteine peptidase</fullName>
    </submittedName>
</protein>
<dbReference type="Pfam" id="PF06035">
    <property type="entry name" value="Peptidase_C93"/>
    <property type="match status" value="1"/>
</dbReference>
<dbReference type="InterPro" id="IPR010319">
    <property type="entry name" value="Transglutaminase-like_Cys_pept"/>
</dbReference>
<dbReference type="Proteomes" id="UP001142648">
    <property type="component" value="Unassembled WGS sequence"/>
</dbReference>
<sequence>MRKGQNLRLPSSRRVVAGLSALALGSLAAPAQAAIPAIMLPAFVDGLSGCPISAQPLAPALAPPPALTKTAALLGGAPSALDAIRAQQAVLAPGPAAPATLLADATIDLPALTPGIDASAPLSPACAGLVASRASPLPGLGAPQATAPVGPDDFLASKRVRIGRTNFDRDWKRVRGETISAGQLKRTLGALPASTSDSLAAVNRWVNHRIAYTEDREQFGVADYWAGARKTLKSGKGDCEDIALTKMQLLAAAGVPRDAMILTIARDLVRNADHAVLIVRTEAGYRLLDNATDEVLDAAPQHDYRAILSFGDEGRWLHGV</sequence>
<dbReference type="SUPFAM" id="SSF54001">
    <property type="entry name" value="Cysteine proteinases"/>
    <property type="match status" value="1"/>
</dbReference>
<keyword evidence="1" id="KW-0732">Signal</keyword>
<proteinExistence type="predicted"/>
<dbReference type="Gene3D" id="3.10.620.30">
    <property type="match status" value="1"/>
</dbReference>
<dbReference type="EMBL" id="JAOAMV010000003">
    <property type="protein sequence ID" value="MCT2558914.1"/>
    <property type="molecule type" value="Genomic_DNA"/>
</dbReference>
<comment type="caution">
    <text evidence="2">The sequence shown here is derived from an EMBL/GenBank/DDBJ whole genome shotgun (WGS) entry which is preliminary data.</text>
</comment>
<dbReference type="RefSeq" id="WP_259961776.1">
    <property type="nucleotide sequence ID" value="NZ_JAOAMV010000003.1"/>
</dbReference>
<gene>
    <name evidence="2" type="ORF">N0B51_07975</name>
</gene>
<feature type="chain" id="PRO_5040870371" evidence="1">
    <location>
        <begin position="34"/>
        <end position="320"/>
    </location>
</feature>
<evidence type="ECO:0000313" key="2">
    <source>
        <dbReference type="EMBL" id="MCT2558914.1"/>
    </source>
</evidence>
<organism evidence="2 3">
    <name type="scientific">Tsuneonella litorea</name>
    <dbReference type="NCBI Taxonomy" id="2976475"/>
    <lineage>
        <taxon>Bacteria</taxon>
        <taxon>Pseudomonadati</taxon>
        <taxon>Pseudomonadota</taxon>
        <taxon>Alphaproteobacteria</taxon>
        <taxon>Sphingomonadales</taxon>
        <taxon>Erythrobacteraceae</taxon>
        <taxon>Tsuneonella</taxon>
    </lineage>
</organism>
<dbReference type="InterPro" id="IPR038765">
    <property type="entry name" value="Papain-like_cys_pep_sf"/>
</dbReference>
<feature type="signal peptide" evidence="1">
    <location>
        <begin position="1"/>
        <end position="33"/>
    </location>
</feature>
<dbReference type="AlphaFoldDB" id="A0A9X2W1N4"/>
<evidence type="ECO:0000256" key="1">
    <source>
        <dbReference type="SAM" id="SignalP"/>
    </source>
</evidence>
<name>A0A9X2W1N4_9SPHN</name>